<dbReference type="NCBIfam" id="TIGR01495">
    <property type="entry name" value="ETRAMP"/>
    <property type="match status" value="1"/>
</dbReference>
<dbReference type="GeneID" id="29774893"/>
<accession>A0A151LUQ0</accession>
<evidence type="ECO:0000313" key="4">
    <source>
        <dbReference type="EMBL" id="SOV11444.1"/>
    </source>
</evidence>
<dbReference type="AlphaFoldDB" id="A0A151LUQ0"/>
<dbReference type="VEuPathDB" id="PlasmoDB:PGSY75_0423700"/>
<dbReference type="InterPro" id="IPR006389">
    <property type="entry name" value="Early_transc_mb_plasmodium"/>
</dbReference>
<proteinExistence type="predicted"/>
<reference evidence="3 5" key="1">
    <citation type="journal article" date="2016" name="Nat. Commun.">
        <title>Genomes of cryptic chimpanzee Plasmodium species reveal key evolutionary events leading to human malaria.</title>
        <authorList>
            <person name="Sundararaman S.A."/>
            <person name="Plenderleith L.J."/>
            <person name="Liu W."/>
            <person name="Loy D.E."/>
            <person name="Learn G.H."/>
            <person name="Li Y."/>
            <person name="Shaw K.S."/>
            <person name="Ayouba A."/>
            <person name="Peeters M."/>
            <person name="Speede S."/>
            <person name="Shaw G.M."/>
            <person name="Bushman F.D."/>
            <person name="Brisson D."/>
            <person name="Rayner J.C."/>
            <person name="Sharp P.M."/>
            <person name="Hahn B.H."/>
        </authorList>
    </citation>
    <scope>NUCLEOTIDE SEQUENCE [LARGE SCALE GENOMIC DNA]</scope>
    <source>
        <strain evidence="3 5">SY75</strain>
    </source>
</reference>
<keyword evidence="2" id="KW-1133">Transmembrane helix</keyword>
<dbReference type="Proteomes" id="UP000076004">
    <property type="component" value="Unassembled WGS sequence"/>
</dbReference>
<gene>
    <name evidence="4" type="ORF">PGABG01_0420700</name>
    <name evidence="3" type="ORF">PGSY75_0423700</name>
</gene>
<dbReference type="KEGG" id="pgab:PGSY75_0423700"/>
<evidence type="ECO:0000313" key="3">
    <source>
        <dbReference type="EMBL" id="KYO02921.1"/>
    </source>
</evidence>
<evidence type="ECO:0000313" key="5">
    <source>
        <dbReference type="Proteomes" id="UP000076004"/>
    </source>
</evidence>
<evidence type="ECO:0000313" key="6">
    <source>
        <dbReference type="Proteomes" id="UP000831156"/>
    </source>
</evidence>
<dbReference type="RefSeq" id="XP_018643441.1">
    <property type="nucleotide sequence ID" value="XM_018784279.1"/>
</dbReference>
<dbReference type="Pfam" id="PF09716">
    <property type="entry name" value="ETRAMP"/>
    <property type="match status" value="1"/>
</dbReference>
<name>A0A151LUQ0_9APIC</name>
<reference evidence="4" key="2">
    <citation type="submission" date="2016-09" db="EMBL/GenBank/DDBJ databases">
        <authorList>
            <consortium name="Pathogen Informatics"/>
            <person name="Sun Q."/>
            <person name="Inoue M."/>
        </authorList>
    </citation>
    <scope>NUCLEOTIDE SEQUENCE</scope>
</reference>
<keyword evidence="6" id="KW-1185">Reference proteome</keyword>
<keyword evidence="2" id="KW-0472">Membrane</keyword>
<evidence type="ECO:0000256" key="2">
    <source>
        <dbReference type="SAM" id="Phobius"/>
    </source>
</evidence>
<feature type="compositionally biased region" description="Polar residues" evidence="1">
    <location>
        <begin position="124"/>
        <end position="136"/>
    </location>
</feature>
<organism evidence="3 5">
    <name type="scientific">Plasmodium gaboni</name>
    <dbReference type="NCBI Taxonomy" id="647221"/>
    <lineage>
        <taxon>Eukaryota</taxon>
        <taxon>Sar</taxon>
        <taxon>Alveolata</taxon>
        <taxon>Apicomplexa</taxon>
        <taxon>Aconoidasida</taxon>
        <taxon>Haemosporida</taxon>
        <taxon>Plasmodiidae</taxon>
        <taxon>Plasmodium</taxon>
        <taxon>Plasmodium (Laverania)</taxon>
    </lineage>
</organism>
<feature type="region of interest" description="Disordered" evidence="1">
    <location>
        <begin position="79"/>
        <end position="136"/>
    </location>
</feature>
<feature type="transmembrane region" description="Helical" evidence="2">
    <location>
        <begin position="6"/>
        <end position="23"/>
    </location>
</feature>
<protein>
    <submittedName>
        <fullName evidence="3">Early transcribed membrane protein 4</fullName>
    </submittedName>
</protein>
<keyword evidence="2" id="KW-0812">Transmembrane</keyword>
<dbReference type="Proteomes" id="UP000831156">
    <property type="component" value="Chromosome 4"/>
</dbReference>
<feature type="transmembrane region" description="Helical" evidence="2">
    <location>
        <begin position="53"/>
        <end position="76"/>
    </location>
</feature>
<dbReference type="EMBL" id="LT969427">
    <property type="protein sequence ID" value="SOV11444.1"/>
    <property type="molecule type" value="Genomic_DNA"/>
</dbReference>
<dbReference type="VEuPathDB" id="PlasmoDB:PGABG01_0420700"/>
<dbReference type="EMBL" id="LVLB01000005">
    <property type="protein sequence ID" value="KYO02921.1"/>
    <property type="molecule type" value="Genomic_DNA"/>
</dbReference>
<sequence>MKLSNLFYVFALLISMNVFVQGFKNVQGKNVNVDNIGMSKVDEMQKRKQQQKIIMISTVVTGIALLLGSALGLGYLSKSNKKAEVPDEEKDENKKVDAGKNSKESKANKSEEKQHKSEERDSKVSSSRSTVAPSTV</sequence>
<dbReference type="OrthoDB" id="378357at2759"/>
<feature type="compositionally biased region" description="Basic and acidic residues" evidence="1">
    <location>
        <begin position="81"/>
        <end position="123"/>
    </location>
</feature>
<evidence type="ECO:0000256" key="1">
    <source>
        <dbReference type="SAM" id="MobiDB-lite"/>
    </source>
</evidence>